<organism evidence="2 3">
    <name type="scientific">Operophtera brumata</name>
    <name type="common">Winter moth</name>
    <name type="synonym">Phalaena brumata</name>
    <dbReference type="NCBI Taxonomy" id="104452"/>
    <lineage>
        <taxon>Eukaryota</taxon>
        <taxon>Metazoa</taxon>
        <taxon>Ecdysozoa</taxon>
        <taxon>Arthropoda</taxon>
        <taxon>Hexapoda</taxon>
        <taxon>Insecta</taxon>
        <taxon>Pterygota</taxon>
        <taxon>Neoptera</taxon>
        <taxon>Endopterygota</taxon>
        <taxon>Lepidoptera</taxon>
        <taxon>Glossata</taxon>
        <taxon>Ditrysia</taxon>
        <taxon>Geometroidea</taxon>
        <taxon>Geometridae</taxon>
        <taxon>Larentiinae</taxon>
        <taxon>Operophtera</taxon>
    </lineage>
</organism>
<feature type="transmembrane region" description="Helical" evidence="1">
    <location>
        <begin position="20"/>
        <end position="40"/>
    </location>
</feature>
<evidence type="ECO:0000313" key="2">
    <source>
        <dbReference type="EMBL" id="KOB74572.1"/>
    </source>
</evidence>
<keyword evidence="3" id="KW-1185">Reference proteome</keyword>
<dbReference type="AlphaFoldDB" id="A0A0L7LGJ1"/>
<accession>A0A0L7LGJ1</accession>
<proteinExistence type="predicted"/>
<protein>
    <submittedName>
        <fullName evidence="2">Low-expression lectin 3</fullName>
    </submittedName>
</protein>
<keyword evidence="1" id="KW-0812">Transmembrane</keyword>
<keyword evidence="2" id="KW-0430">Lectin</keyword>
<gene>
    <name evidence="2" type="ORF">OBRU01_08847</name>
</gene>
<evidence type="ECO:0000256" key="1">
    <source>
        <dbReference type="SAM" id="Phobius"/>
    </source>
</evidence>
<comment type="caution">
    <text evidence="2">The sequence shown here is derived from an EMBL/GenBank/DDBJ whole genome shotgun (WGS) entry which is preliminary data.</text>
</comment>
<dbReference type="EMBL" id="JTDY01001197">
    <property type="protein sequence ID" value="KOB74572.1"/>
    <property type="molecule type" value="Genomic_DNA"/>
</dbReference>
<sequence length="91" mass="10299">MMKNQCLELYIRLPVNYWGLYSSKSILAILIINAFTPITIANQRCSSETHEVPKYHLIEKCCRSKLGIAAKANLSSVISCQRLAIDKKVSR</sequence>
<keyword evidence="1" id="KW-0472">Membrane</keyword>
<reference evidence="2 3" key="1">
    <citation type="journal article" date="2015" name="Genome Biol. Evol.">
        <title>The genome of winter moth (Operophtera brumata) provides a genomic perspective on sexual dimorphism and phenology.</title>
        <authorList>
            <person name="Derks M.F."/>
            <person name="Smit S."/>
            <person name="Salis L."/>
            <person name="Schijlen E."/>
            <person name="Bossers A."/>
            <person name="Mateman C."/>
            <person name="Pijl A.S."/>
            <person name="de Ridder D."/>
            <person name="Groenen M.A."/>
            <person name="Visser M.E."/>
            <person name="Megens H.J."/>
        </authorList>
    </citation>
    <scope>NUCLEOTIDE SEQUENCE [LARGE SCALE GENOMIC DNA]</scope>
    <source>
        <strain evidence="2">WM2013NL</strain>
        <tissue evidence="2">Head and thorax</tissue>
    </source>
</reference>
<evidence type="ECO:0000313" key="3">
    <source>
        <dbReference type="Proteomes" id="UP000037510"/>
    </source>
</evidence>
<name>A0A0L7LGJ1_OPEBR</name>
<keyword evidence="1" id="KW-1133">Transmembrane helix</keyword>
<dbReference type="GO" id="GO:0030246">
    <property type="term" value="F:carbohydrate binding"/>
    <property type="evidence" value="ECO:0007669"/>
    <property type="project" value="UniProtKB-KW"/>
</dbReference>
<dbReference type="Proteomes" id="UP000037510">
    <property type="component" value="Unassembled WGS sequence"/>
</dbReference>